<sequence length="389" mass="44093">MRILIIHTFYQDPGGEDTVFQQETSLLAQDHEVLTVTFQNKKGWRGALQTVGSFWNIFAAQRVKEKINTFKPDIVHIHNTHYAAGPVIVRTIAKLGIPQVMTLHNFRLLCPSATLYHHNHLFLDSIHENFPWTAVRQKAFNNSTVKTFILALNYWVHRRIGTWKKVNRYITLSSFAKEIFVKSTLNLLPHLFAVKPNFVFPTPIAHKVTTPYFIYVGRLSEEKGILNLIDAFIGSDFKLQIIGGGPLEAVVNRRIKGQPNISYLGFKERDEILPLVADAQALLVPSICFEGMPITILEAYSVGTAVLCSNIGPLPELIATGKTGLTFDPHNKNDIIRSLTAWSTKMKDEKDEITKTCNTYYFSNFTPEINKEKLLAIYQDAIHDKKGNK</sequence>
<dbReference type="RefSeq" id="WP_307184868.1">
    <property type="nucleotide sequence ID" value="NZ_JAUTBA010000001.1"/>
</dbReference>
<feature type="domain" description="Glycosyl transferase family 1" evidence="1">
    <location>
        <begin position="206"/>
        <end position="346"/>
    </location>
</feature>
<dbReference type="Proteomes" id="UP001244640">
    <property type="component" value="Unassembled WGS sequence"/>
</dbReference>
<comment type="caution">
    <text evidence="3">The sequence shown here is derived from an EMBL/GenBank/DDBJ whole genome shotgun (WGS) entry which is preliminary data.</text>
</comment>
<gene>
    <name evidence="3" type="ORF">QE382_000919</name>
</gene>
<evidence type="ECO:0000313" key="4">
    <source>
        <dbReference type="Proteomes" id="UP001244640"/>
    </source>
</evidence>
<dbReference type="Pfam" id="PF00534">
    <property type="entry name" value="Glycos_transf_1"/>
    <property type="match status" value="1"/>
</dbReference>
<organism evidence="3 4">
    <name type="scientific">Sphingobacterium zeae</name>
    <dbReference type="NCBI Taxonomy" id="1776859"/>
    <lineage>
        <taxon>Bacteria</taxon>
        <taxon>Pseudomonadati</taxon>
        <taxon>Bacteroidota</taxon>
        <taxon>Sphingobacteriia</taxon>
        <taxon>Sphingobacteriales</taxon>
        <taxon>Sphingobacteriaceae</taxon>
        <taxon>Sphingobacterium</taxon>
    </lineage>
</organism>
<evidence type="ECO:0000259" key="1">
    <source>
        <dbReference type="Pfam" id="PF00534"/>
    </source>
</evidence>
<dbReference type="EMBL" id="JAUTBA010000001">
    <property type="protein sequence ID" value="MDQ1148935.1"/>
    <property type="molecule type" value="Genomic_DNA"/>
</dbReference>
<name>A0ABU0U1V6_9SPHI</name>
<dbReference type="PANTHER" id="PTHR45947:SF13">
    <property type="entry name" value="TRANSFERASE"/>
    <property type="match status" value="1"/>
</dbReference>
<proteinExistence type="predicted"/>
<dbReference type="InterPro" id="IPR050194">
    <property type="entry name" value="Glycosyltransferase_grp1"/>
</dbReference>
<dbReference type="CDD" id="cd03801">
    <property type="entry name" value="GT4_PimA-like"/>
    <property type="match status" value="1"/>
</dbReference>
<dbReference type="PANTHER" id="PTHR45947">
    <property type="entry name" value="SULFOQUINOVOSYL TRANSFERASE SQD2"/>
    <property type="match status" value="1"/>
</dbReference>
<protein>
    <submittedName>
        <fullName evidence="3">Glycosyltransferase involved in cell wall biosynthesis</fullName>
    </submittedName>
</protein>
<dbReference type="SUPFAM" id="SSF53756">
    <property type="entry name" value="UDP-Glycosyltransferase/glycogen phosphorylase"/>
    <property type="match status" value="1"/>
</dbReference>
<evidence type="ECO:0000313" key="3">
    <source>
        <dbReference type="EMBL" id="MDQ1148935.1"/>
    </source>
</evidence>
<dbReference type="InterPro" id="IPR001296">
    <property type="entry name" value="Glyco_trans_1"/>
</dbReference>
<reference evidence="3 4" key="1">
    <citation type="submission" date="2023-07" db="EMBL/GenBank/DDBJ databases">
        <title>Functional and genomic diversity of the sorghum phyllosphere microbiome.</title>
        <authorList>
            <person name="Shade A."/>
        </authorList>
    </citation>
    <scope>NUCLEOTIDE SEQUENCE [LARGE SCALE GENOMIC DNA]</scope>
    <source>
        <strain evidence="3 4">SORGH_AS_0892</strain>
    </source>
</reference>
<dbReference type="InterPro" id="IPR028098">
    <property type="entry name" value="Glyco_trans_4-like_N"/>
</dbReference>
<accession>A0ABU0U1V6</accession>
<keyword evidence="4" id="KW-1185">Reference proteome</keyword>
<feature type="domain" description="Glycosyltransferase subfamily 4-like N-terminal" evidence="2">
    <location>
        <begin position="26"/>
        <end position="179"/>
    </location>
</feature>
<evidence type="ECO:0000259" key="2">
    <source>
        <dbReference type="Pfam" id="PF13439"/>
    </source>
</evidence>
<dbReference type="Pfam" id="PF13439">
    <property type="entry name" value="Glyco_transf_4"/>
    <property type="match status" value="1"/>
</dbReference>
<dbReference type="Gene3D" id="3.40.50.2000">
    <property type="entry name" value="Glycogen Phosphorylase B"/>
    <property type="match status" value="2"/>
</dbReference>